<keyword evidence="2 5" id="KW-0540">Nuclease</keyword>
<dbReference type="Proteomes" id="UP000216991">
    <property type="component" value="Unassembled WGS sequence"/>
</dbReference>
<evidence type="ECO:0000313" key="9">
    <source>
        <dbReference type="EMBL" id="OYQ26008.1"/>
    </source>
</evidence>
<gene>
    <name evidence="5" type="primary">xseA</name>
    <name evidence="9" type="ORF">CHU93_12420</name>
</gene>
<dbReference type="InterPro" id="IPR020579">
    <property type="entry name" value="Exonuc_VII_lsu_C"/>
</dbReference>
<sequence>MSENTPEYSVSEIAGAVKRTVEAAFGQVRVRGELSQFRRQTSGHWYGRLKDERAVLELAMWKGVAAGLSFRPEDGMEVIATGRLTTYPGGSRYQLIIDRLEPAGVGALLAQIEARRLKLQAEGLFDPARKKPLPWLPGVIGVVTSPTGAVIRDILHRLGDRFPRHVLVWPVAVQGEASAGQVAAAIAGFNAIAPGGPIARPDLIIVARGGGSIEDLAAFNEEIVVRAAAASRIPLISAVGHETDTTLIDYAADWRAPTPTAAAERAVPVRAELAANLAMLHGRLDAAIVRGWKLRRERGLALARRLPQPRNLIGLAGQRVDDLSERLPTALSARLARVDLRVTNAAGRLRPALLQARLDRSVERLAGSAARLAPALARPLNSDAQKLARTGAALRPFLIEQRLASAAGRLEQAGRMLDTLGPRQVLARGYAIVTGPDGHVIASATAAAAQARLTIRFGDGETPVYTSPPAKPVQGSLF</sequence>
<evidence type="ECO:0000256" key="4">
    <source>
        <dbReference type="ARBA" id="ARBA00022839"/>
    </source>
</evidence>
<dbReference type="Pfam" id="PF13742">
    <property type="entry name" value="tRNA_anti_2"/>
    <property type="match status" value="1"/>
</dbReference>
<comment type="catalytic activity">
    <reaction evidence="5 6">
        <text>Exonucleolytic cleavage in either 5'- to 3'- or 3'- to 5'-direction to yield nucleoside 5'-phosphates.</text>
        <dbReference type="EC" id="3.1.11.6"/>
    </reaction>
</comment>
<dbReference type="NCBIfam" id="TIGR00237">
    <property type="entry name" value="xseA"/>
    <property type="match status" value="1"/>
</dbReference>
<dbReference type="PANTHER" id="PTHR30008">
    <property type="entry name" value="EXODEOXYRIBONUCLEASE 7 LARGE SUBUNIT"/>
    <property type="match status" value="1"/>
</dbReference>
<keyword evidence="1 5" id="KW-0963">Cytoplasm</keyword>
<dbReference type="GO" id="GO:0005737">
    <property type="term" value="C:cytoplasm"/>
    <property type="evidence" value="ECO:0007669"/>
    <property type="project" value="UniProtKB-SubCell"/>
</dbReference>
<proteinExistence type="inferred from homology"/>
<dbReference type="HAMAP" id="MF_00378">
    <property type="entry name" value="Exonuc_7_L"/>
    <property type="match status" value="1"/>
</dbReference>
<keyword evidence="10" id="KW-1185">Reference proteome</keyword>
<dbReference type="Pfam" id="PF02601">
    <property type="entry name" value="Exonuc_VII_L"/>
    <property type="match status" value="1"/>
</dbReference>
<dbReference type="InterPro" id="IPR003753">
    <property type="entry name" value="Exonuc_VII_L"/>
</dbReference>
<evidence type="ECO:0000259" key="8">
    <source>
        <dbReference type="Pfam" id="PF13742"/>
    </source>
</evidence>
<keyword evidence="4 5" id="KW-0269">Exonuclease</keyword>
<accession>A0A255Y9W9</accession>
<name>A0A255Y9W9_9SPHN</name>
<dbReference type="GO" id="GO:0006308">
    <property type="term" value="P:DNA catabolic process"/>
    <property type="evidence" value="ECO:0007669"/>
    <property type="project" value="UniProtKB-UniRule"/>
</dbReference>
<organism evidence="9 10">
    <name type="scientific">Sandarakinorhabdus cyanobacteriorum</name>
    <dbReference type="NCBI Taxonomy" id="1981098"/>
    <lineage>
        <taxon>Bacteria</taxon>
        <taxon>Pseudomonadati</taxon>
        <taxon>Pseudomonadota</taxon>
        <taxon>Alphaproteobacteria</taxon>
        <taxon>Sphingomonadales</taxon>
        <taxon>Sphingosinicellaceae</taxon>
        <taxon>Sandarakinorhabdus</taxon>
    </lineage>
</organism>
<evidence type="ECO:0000256" key="6">
    <source>
        <dbReference type="RuleBase" id="RU004355"/>
    </source>
</evidence>
<dbReference type="GO" id="GO:0008855">
    <property type="term" value="F:exodeoxyribonuclease VII activity"/>
    <property type="evidence" value="ECO:0007669"/>
    <property type="project" value="UniProtKB-UniRule"/>
</dbReference>
<comment type="function">
    <text evidence="5">Bidirectionally degrades single-stranded DNA into large acid-insoluble oligonucleotides, which are then degraded further into small acid-soluble oligonucleotides.</text>
</comment>
<reference evidence="9 10" key="1">
    <citation type="submission" date="2017-07" db="EMBL/GenBank/DDBJ databases">
        <title>Sandarakinorhabdus cyanobacteriorum sp. nov., a novel bacterium isolated from cyanobacterial aggregates in a eutrophic lake.</title>
        <authorList>
            <person name="Cai H."/>
        </authorList>
    </citation>
    <scope>NUCLEOTIDE SEQUENCE [LARGE SCALE GENOMIC DNA]</scope>
    <source>
        <strain evidence="9 10">TH057</strain>
    </source>
</reference>
<dbReference type="RefSeq" id="WP_094474488.1">
    <property type="nucleotide sequence ID" value="NZ_NOXT01000120.1"/>
</dbReference>
<evidence type="ECO:0000256" key="1">
    <source>
        <dbReference type="ARBA" id="ARBA00022490"/>
    </source>
</evidence>
<dbReference type="AlphaFoldDB" id="A0A255Y9W9"/>
<evidence type="ECO:0000256" key="5">
    <source>
        <dbReference type="HAMAP-Rule" id="MF_00378"/>
    </source>
</evidence>
<dbReference type="GO" id="GO:0009318">
    <property type="term" value="C:exodeoxyribonuclease VII complex"/>
    <property type="evidence" value="ECO:0007669"/>
    <property type="project" value="UniProtKB-UniRule"/>
</dbReference>
<keyword evidence="3 5" id="KW-0378">Hydrolase</keyword>
<dbReference type="EMBL" id="NOXT01000120">
    <property type="protein sequence ID" value="OYQ26008.1"/>
    <property type="molecule type" value="Genomic_DNA"/>
</dbReference>
<evidence type="ECO:0000313" key="10">
    <source>
        <dbReference type="Proteomes" id="UP000216991"/>
    </source>
</evidence>
<dbReference type="OrthoDB" id="9802795at2"/>
<comment type="subunit">
    <text evidence="5">Heterooligomer composed of large and small subunits.</text>
</comment>
<dbReference type="CDD" id="cd04489">
    <property type="entry name" value="ExoVII_LU_OBF"/>
    <property type="match status" value="1"/>
</dbReference>
<evidence type="ECO:0000256" key="2">
    <source>
        <dbReference type="ARBA" id="ARBA00022722"/>
    </source>
</evidence>
<dbReference type="PANTHER" id="PTHR30008:SF0">
    <property type="entry name" value="EXODEOXYRIBONUCLEASE 7 LARGE SUBUNIT"/>
    <property type="match status" value="1"/>
</dbReference>
<evidence type="ECO:0000256" key="3">
    <source>
        <dbReference type="ARBA" id="ARBA00022801"/>
    </source>
</evidence>
<dbReference type="InterPro" id="IPR025824">
    <property type="entry name" value="OB-fold_nuc-bd_dom"/>
</dbReference>
<protein>
    <recommendedName>
        <fullName evidence="5">Exodeoxyribonuclease 7 large subunit</fullName>
        <ecNumber evidence="5">3.1.11.6</ecNumber>
    </recommendedName>
    <alternativeName>
        <fullName evidence="5">Exodeoxyribonuclease VII large subunit</fullName>
        <shortName evidence="5">Exonuclease VII large subunit</shortName>
    </alternativeName>
</protein>
<evidence type="ECO:0000259" key="7">
    <source>
        <dbReference type="Pfam" id="PF02601"/>
    </source>
</evidence>
<feature type="domain" description="Exonuclease VII large subunit C-terminal" evidence="7">
    <location>
        <begin position="124"/>
        <end position="462"/>
    </location>
</feature>
<comment type="subcellular location">
    <subcellularLocation>
        <location evidence="5 6">Cytoplasm</location>
    </subcellularLocation>
</comment>
<feature type="domain" description="OB-fold nucleic acid binding" evidence="8">
    <location>
        <begin position="8"/>
        <end position="100"/>
    </location>
</feature>
<dbReference type="EC" id="3.1.11.6" evidence="5"/>
<comment type="similarity">
    <text evidence="5 6">Belongs to the XseA family.</text>
</comment>
<comment type="caution">
    <text evidence="9">The sequence shown here is derived from an EMBL/GenBank/DDBJ whole genome shotgun (WGS) entry which is preliminary data.</text>
</comment>
<dbReference type="GO" id="GO:0003676">
    <property type="term" value="F:nucleic acid binding"/>
    <property type="evidence" value="ECO:0007669"/>
    <property type="project" value="InterPro"/>
</dbReference>